<dbReference type="GO" id="GO:0032993">
    <property type="term" value="C:protein-DNA complex"/>
    <property type="evidence" value="ECO:0007669"/>
    <property type="project" value="TreeGrafter"/>
</dbReference>
<comment type="caution">
    <text evidence="7">The sequence shown here is derived from an EMBL/GenBank/DDBJ whole genome shotgun (WGS) entry which is preliminary data.</text>
</comment>
<evidence type="ECO:0000259" key="6">
    <source>
        <dbReference type="PROSITE" id="PS50931"/>
    </source>
</evidence>
<dbReference type="SUPFAM" id="SSF46785">
    <property type="entry name" value="Winged helix' DNA-binding domain"/>
    <property type="match status" value="1"/>
</dbReference>
<keyword evidence="3 7" id="KW-0238">DNA-binding</keyword>
<gene>
    <name evidence="7" type="ORF">FHR75_002039</name>
</gene>
<evidence type="ECO:0000313" key="8">
    <source>
        <dbReference type="Proteomes" id="UP000533269"/>
    </source>
</evidence>
<accession>A0A7W4TLQ3</accession>
<dbReference type="SUPFAM" id="SSF53850">
    <property type="entry name" value="Periplasmic binding protein-like II"/>
    <property type="match status" value="1"/>
</dbReference>
<dbReference type="PANTHER" id="PTHR30346">
    <property type="entry name" value="TRANSCRIPTIONAL DUAL REGULATOR HCAR-RELATED"/>
    <property type="match status" value="1"/>
</dbReference>
<protein>
    <submittedName>
        <fullName evidence="7">DNA-binding transcriptional LysR family regulator</fullName>
    </submittedName>
</protein>
<reference evidence="7 8" key="2">
    <citation type="submission" date="2020-08" db="EMBL/GenBank/DDBJ databases">
        <authorList>
            <person name="Partida-Martinez L."/>
            <person name="Huntemann M."/>
            <person name="Clum A."/>
            <person name="Wang J."/>
            <person name="Palaniappan K."/>
            <person name="Ritter S."/>
            <person name="Chen I.-M."/>
            <person name="Stamatis D."/>
            <person name="Reddy T."/>
            <person name="O'Malley R."/>
            <person name="Daum C."/>
            <person name="Shapiro N."/>
            <person name="Ivanova N."/>
            <person name="Kyrpides N."/>
            <person name="Woyke T."/>
        </authorList>
    </citation>
    <scope>NUCLEOTIDE SEQUENCE [LARGE SCALE GENOMIC DNA]</scope>
    <source>
        <strain evidence="7 8">AS2.23</strain>
    </source>
</reference>
<dbReference type="InterPro" id="IPR000847">
    <property type="entry name" value="LysR_HTH_N"/>
</dbReference>
<dbReference type="Gene3D" id="1.10.10.10">
    <property type="entry name" value="Winged helix-like DNA-binding domain superfamily/Winged helix DNA-binding domain"/>
    <property type="match status" value="1"/>
</dbReference>
<dbReference type="InterPro" id="IPR005119">
    <property type="entry name" value="LysR_subst-bd"/>
</dbReference>
<feature type="domain" description="HTH lysR-type" evidence="6">
    <location>
        <begin position="4"/>
        <end position="61"/>
    </location>
</feature>
<evidence type="ECO:0000256" key="3">
    <source>
        <dbReference type="ARBA" id="ARBA00023125"/>
    </source>
</evidence>
<comment type="similarity">
    <text evidence="1">Belongs to the LysR transcriptional regulatory family.</text>
</comment>
<dbReference type="InterPro" id="IPR036390">
    <property type="entry name" value="WH_DNA-bd_sf"/>
</dbReference>
<dbReference type="Proteomes" id="UP000533269">
    <property type="component" value="Unassembled WGS sequence"/>
</dbReference>
<dbReference type="EMBL" id="JACHVY010000001">
    <property type="protein sequence ID" value="MBB2901251.1"/>
    <property type="molecule type" value="Genomic_DNA"/>
</dbReference>
<organism evidence="7 8">
    <name type="scientific">Kineococcus radiotolerans</name>
    <dbReference type="NCBI Taxonomy" id="131568"/>
    <lineage>
        <taxon>Bacteria</taxon>
        <taxon>Bacillati</taxon>
        <taxon>Actinomycetota</taxon>
        <taxon>Actinomycetes</taxon>
        <taxon>Kineosporiales</taxon>
        <taxon>Kineosporiaceae</taxon>
        <taxon>Kineococcus</taxon>
    </lineage>
</organism>
<evidence type="ECO:0000256" key="4">
    <source>
        <dbReference type="ARBA" id="ARBA00023163"/>
    </source>
</evidence>
<evidence type="ECO:0000313" key="7">
    <source>
        <dbReference type="EMBL" id="MBB2901251.1"/>
    </source>
</evidence>
<sequence length="318" mass="33773">MPVLDVHRLRLLRELHRRGTLAAVAAALGYSPSAVSQQLSQLEAEAGVPLLEKVGRGVALTAAARVLVGHADAVLAQLERAEADLAALHDDVTGTLRVASFQSVLFVLVPAALTRLARSHPALRVEIGQHEPGPAFSLLAAHDVDLVLGEEYPGYPQPRAADADDEDLVLDELRLAVPREGPWSGARSLADVDGAPWVVEPRGTEPGAWILAECRRAGFEPDVRISSPDVLLHVRLVETGHAVALLPDLAWAGRRPALRLVDLPARPARRLFTRVRRGAAERPAVQAFRQALREAAAGVAAGPAAGSATPGRTARGPR</sequence>
<name>A0A7W4TLQ3_KINRA</name>
<dbReference type="GO" id="GO:0003700">
    <property type="term" value="F:DNA-binding transcription factor activity"/>
    <property type="evidence" value="ECO:0007669"/>
    <property type="project" value="InterPro"/>
</dbReference>
<dbReference type="AlphaFoldDB" id="A0A7W4TLQ3"/>
<evidence type="ECO:0000256" key="1">
    <source>
        <dbReference type="ARBA" id="ARBA00009437"/>
    </source>
</evidence>
<dbReference type="Pfam" id="PF03466">
    <property type="entry name" value="LysR_substrate"/>
    <property type="match status" value="1"/>
</dbReference>
<reference evidence="7 8" key="1">
    <citation type="submission" date="2020-08" db="EMBL/GenBank/DDBJ databases">
        <title>The Agave Microbiome: Exploring the role of microbial communities in plant adaptations to desert environments.</title>
        <authorList>
            <person name="Partida-Martinez L.P."/>
        </authorList>
    </citation>
    <scope>NUCLEOTIDE SEQUENCE [LARGE SCALE GENOMIC DNA]</scope>
    <source>
        <strain evidence="7 8">AS2.23</strain>
    </source>
</reference>
<keyword evidence="2" id="KW-0805">Transcription regulation</keyword>
<evidence type="ECO:0000256" key="5">
    <source>
        <dbReference type="SAM" id="MobiDB-lite"/>
    </source>
</evidence>
<keyword evidence="4" id="KW-0804">Transcription</keyword>
<dbReference type="PROSITE" id="PS50931">
    <property type="entry name" value="HTH_LYSR"/>
    <property type="match status" value="1"/>
</dbReference>
<dbReference type="Gene3D" id="3.40.190.10">
    <property type="entry name" value="Periplasmic binding protein-like II"/>
    <property type="match status" value="2"/>
</dbReference>
<feature type="region of interest" description="Disordered" evidence="5">
    <location>
        <begin position="298"/>
        <end position="318"/>
    </location>
</feature>
<dbReference type="GO" id="GO:0003677">
    <property type="term" value="F:DNA binding"/>
    <property type="evidence" value="ECO:0007669"/>
    <property type="project" value="UniProtKB-KW"/>
</dbReference>
<evidence type="ECO:0000256" key="2">
    <source>
        <dbReference type="ARBA" id="ARBA00023015"/>
    </source>
</evidence>
<dbReference type="PANTHER" id="PTHR30346:SF29">
    <property type="entry name" value="LYSR SUBSTRATE-BINDING"/>
    <property type="match status" value="1"/>
</dbReference>
<dbReference type="InterPro" id="IPR036388">
    <property type="entry name" value="WH-like_DNA-bd_sf"/>
</dbReference>
<proteinExistence type="inferred from homology"/>
<dbReference type="Pfam" id="PF00126">
    <property type="entry name" value="HTH_1"/>
    <property type="match status" value="1"/>
</dbReference>